<dbReference type="STRING" id="1224163.B841_04135"/>
<feature type="region of interest" description="Disordered" evidence="8">
    <location>
        <begin position="1"/>
        <end position="30"/>
    </location>
</feature>
<evidence type="ECO:0000256" key="8">
    <source>
        <dbReference type="SAM" id="MobiDB-lite"/>
    </source>
</evidence>
<dbReference type="KEGG" id="cmd:B841_04135"/>
<evidence type="ECO:0000313" key="10">
    <source>
        <dbReference type="EMBL" id="AGS34310.1"/>
    </source>
</evidence>
<dbReference type="GO" id="GO:0022857">
    <property type="term" value="F:transmembrane transporter activity"/>
    <property type="evidence" value="ECO:0007669"/>
    <property type="project" value="InterPro"/>
</dbReference>
<feature type="transmembrane region" description="Helical" evidence="9">
    <location>
        <begin position="413"/>
        <end position="438"/>
    </location>
</feature>
<comment type="similarity">
    <text evidence="2">Belongs to the BCCT transporter (TC 2.A.15) family.</text>
</comment>
<feature type="transmembrane region" description="Helical" evidence="9">
    <location>
        <begin position="154"/>
        <end position="175"/>
    </location>
</feature>
<feature type="transmembrane region" description="Helical" evidence="9">
    <location>
        <begin position="114"/>
        <end position="134"/>
    </location>
</feature>
<evidence type="ECO:0000256" key="3">
    <source>
        <dbReference type="ARBA" id="ARBA00022448"/>
    </source>
</evidence>
<proteinExistence type="inferred from homology"/>
<keyword evidence="4" id="KW-1003">Cell membrane</keyword>
<evidence type="ECO:0000256" key="1">
    <source>
        <dbReference type="ARBA" id="ARBA00004651"/>
    </source>
</evidence>
<evidence type="ECO:0000256" key="6">
    <source>
        <dbReference type="ARBA" id="ARBA00022989"/>
    </source>
</evidence>
<organism evidence="10 11">
    <name type="scientific">Corynebacterium maris DSM 45190</name>
    <dbReference type="NCBI Taxonomy" id="1224163"/>
    <lineage>
        <taxon>Bacteria</taxon>
        <taxon>Bacillati</taxon>
        <taxon>Actinomycetota</taxon>
        <taxon>Actinomycetes</taxon>
        <taxon>Mycobacteriales</taxon>
        <taxon>Corynebacteriaceae</taxon>
        <taxon>Corynebacterium</taxon>
    </lineage>
</organism>
<feature type="transmembrane region" description="Helical" evidence="9">
    <location>
        <begin position="536"/>
        <end position="556"/>
    </location>
</feature>
<dbReference type="PATRIC" id="fig|1224163.3.peg.826"/>
<dbReference type="NCBIfam" id="TIGR00842">
    <property type="entry name" value="bcct"/>
    <property type="match status" value="1"/>
</dbReference>
<dbReference type="EMBL" id="CP003924">
    <property type="protein sequence ID" value="AGS34310.1"/>
    <property type="molecule type" value="Genomic_DNA"/>
</dbReference>
<evidence type="ECO:0000313" key="11">
    <source>
        <dbReference type="Proteomes" id="UP000015388"/>
    </source>
</evidence>
<keyword evidence="6 9" id="KW-1133">Transmembrane helix</keyword>
<dbReference type="Gene3D" id="1.20.5.430">
    <property type="match status" value="1"/>
</dbReference>
<evidence type="ECO:0000256" key="9">
    <source>
        <dbReference type="SAM" id="Phobius"/>
    </source>
</evidence>
<dbReference type="eggNOG" id="COG1292">
    <property type="taxonomic scope" value="Bacteria"/>
</dbReference>
<keyword evidence="5 9" id="KW-0812">Transmembrane</keyword>
<feature type="compositionally biased region" description="Low complexity" evidence="8">
    <location>
        <begin position="9"/>
        <end position="22"/>
    </location>
</feature>
<feature type="transmembrane region" description="Helical" evidence="9">
    <location>
        <begin position="383"/>
        <end position="401"/>
    </location>
</feature>
<dbReference type="PANTHER" id="PTHR30047">
    <property type="entry name" value="HIGH-AFFINITY CHOLINE TRANSPORT PROTEIN-RELATED"/>
    <property type="match status" value="1"/>
</dbReference>
<evidence type="ECO:0000256" key="2">
    <source>
        <dbReference type="ARBA" id="ARBA00005658"/>
    </source>
</evidence>
<dbReference type="PANTHER" id="PTHR30047:SF7">
    <property type="entry name" value="HIGH-AFFINITY CHOLINE TRANSPORT PROTEIN"/>
    <property type="match status" value="1"/>
</dbReference>
<dbReference type="AlphaFoldDB" id="S5T179"/>
<feature type="transmembrane region" description="Helical" evidence="9">
    <location>
        <begin position="464"/>
        <end position="484"/>
    </location>
</feature>
<evidence type="ECO:0000256" key="7">
    <source>
        <dbReference type="ARBA" id="ARBA00023136"/>
    </source>
</evidence>
<dbReference type="InterPro" id="IPR018093">
    <property type="entry name" value="BCCT_CS"/>
</dbReference>
<feature type="transmembrane region" description="Helical" evidence="9">
    <location>
        <begin position="325"/>
        <end position="347"/>
    </location>
</feature>
<feature type="transmembrane region" description="Helical" evidence="9">
    <location>
        <begin position="248"/>
        <end position="273"/>
    </location>
</feature>
<feature type="transmembrane region" description="Helical" evidence="9">
    <location>
        <begin position="209"/>
        <end position="227"/>
    </location>
</feature>
<dbReference type="GO" id="GO:0005886">
    <property type="term" value="C:plasma membrane"/>
    <property type="evidence" value="ECO:0007669"/>
    <property type="project" value="UniProtKB-SubCell"/>
</dbReference>
<dbReference type="RefSeq" id="WP_020934243.1">
    <property type="nucleotide sequence ID" value="NC_021915.1"/>
</dbReference>
<dbReference type="Proteomes" id="UP000015388">
    <property type="component" value="Chromosome"/>
</dbReference>
<dbReference type="InterPro" id="IPR000060">
    <property type="entry name" value="BCCT_transptr"/>
</dbReference>
<protein>
    <submittedName>
        <fullName evidence="10">Choline-glycine betaine transporter</fullName>
    </submittedName>
</protein>
<accession>S5T179</accession>
<sequence>MSDKDLNNVEGPPGAVPGPEAGPDYETVRDRLDNATATEQLASMLSDESALSGQVPEDDKTVKRLADDKNAPISWIVVVPAFILVIAVVMWGLVFPDNFSNVANGAFTWVVENLGWAFLLFGTIFVAFVLFIAFSRFGSIRLGEVDEQPEFRTISWIAMMFAAGMGIGLMFFGAAEPLTFYLDAVPNHEEREVGAALATTMYHWTLHPWAIYAIVGLAIAYSTFRLGRKQLISSAFIPLIGEKNANGWLGKVIDILSIFATIFGTACSLGLGALQIRSGLQASGIMEDPGQGVILGIVLVLTLAFLLSALSGVGKGIQYLSNLNVIFAAILAIFVFVMGPTLVQLNIVPTSVGSYLSQFFEMASRTPVSEDGTAGEWLGGWTIFYWAWWISWSPFVGMFLARISRGRSIREFCLSVLLIPAGVSTIWFAIFGGTAIWMENNDQSIVGGGTTEEMLFNLLQNLPGGQIVSIVAIILLGTFFITSADSASTVMGSMSQNGVSDAKRPLTAGWGIMAALVGVTLLVAGGDDALSALQNVTIVAATPFLLIVILLMFAIFKDLRNDVIYKDQIDQRNFARQLAIERRLYREKAYREAQKDRRSAVIHRRK</sequence>
<keyword evidence="11" id="KW-1185">Reference proteome</keyword>
<evidence type="ECO:0000256" key="4">
    <source>
        <dbReference type="ARBA" id="ARBA00022475"/>
    </source>
</evidence>
<gene>
    <name evidence="10" type="ORF">B841_04135</name>
</gene>
<comment type="subcellular location">
    <subcellularLocation>
        <location evidence="1">Cell membrane</location>
        <topology evidence="1">Multi-pass membrane protein</topology>
    </subcellularLocation>
</comment>
<keyword evidence="3" id="KW-0813">Transport</keyword>
<evidence type="ECO:0000256" key="5">
    <source>
        <dbReference type="ARBA" id="ARBA00022692"/>
    </source>
</evidence>
<dbReference type="PROSITE" id="PS01303">
    <property type="entry name" value="BCCT"/>
    <property type="match status" value="1"/>
</dbReference>
<feature type="transmembrane region" description="Helical" evidence="9">
    <location>
        <begin position="73"/>
        <end position="94"/>
    </location>
</feature>
<name>S5T179_9CORY</name>
<dbReference type="OrthoDB" id="9775735at2"/>
<feature type="transmembrane region" description="Helical" evidence="9">
    <location>
        <begin position="505"/>
        <end position="524"/>
    </location>
</feature>
<reference evidence="10 11" key="1">
    <citation type="submission" date="2012-11" db="EMBL/GenBank/DDBJ databases">
        <title>The complete genome sequence of Corynebacterium maris Coryn-1 (=DSM 45190).</title>
        <authorList>
            <person name="Schaffert L."/>
            <person name="Albersmeier A."/>
            <person name="Kalinowski J."/>
            <person name="Ruckert C."/>
        </authorList>
    </citation>
    <scope>NUCLEOTIDE SEQUENCE [LARGE SCALE GENOMIC DNA]</scope>
    <source>
        <strain evidence="11">Coryn-1</strain>
    </source>
</reference>
<dbReference type="HOGENOM" id="CLU_010118_4_0_11"/>
<dbReference type="Pfam" id="PF02028">
    <property type="entry name" value="BCCT"/>
    <property type="match status" value="1"/>
</dbReference>
<feature type="transmembrane region" description="Helical" evidence="9">
    <location>
        <begin position="293"/>
        <end position="313"/>
    </location>
</feature>
<keyword evidence="7 9" id="KW-0472">Membrane</keyword>